<protein>
    <recommendedName>
        <fullName evidence="2">HTH merR-type domain-containing protein</fullName>
    </recommendedName>
</protein>
<evidence type="ECO:0008006" key="2">
    <source>
        <dbReference type="Google" id="ProtNLM"/>
    </source>
</evidence>
<dbReference type="AlphaFoldDB" id="X0W0E3"/>
<reference evidence="1" key="1">
    <citation type="journal article" date="2014" name="Front. Microbiol.">
        <title>High frequency of phylogenetically diverse reductive dehalogenase-homologous genes in deep subseafloor sedimentary metagenomes.</title>
        <authorList>
            <person name="Kawai M."/>
            <person name="Futagami T."/>
            <person name="Toyoda A."/>
            <person name="Takaki Y."/>
            <person name="Nishi S."/>
            <person name="Hori S."/>
            <person name="Arai W."/>
            <person name="Tsubouchi T."/>
            <person name="Morono Y."/>
            <person name="Uchiyama I."/>
            <person name="Ito T."/>
            <person name="Fujiyama A."/>
            <person name="Inagaki F."/>
            <person name="Takami H."/>
        </authorList>
    </citation>
    <scope>NUCLEOTIDE SEQUENCE</scope>
    <source>
        <strain evidence="1">Expedition CK06-06</strain>
    </source>
</reference>
<name>X0W0E3_9ZZZZ</name>
<proteinExistence type="predicted"/>
<accession>X0W0E3</accession>
<dbReference type="EMBL" id="BARS01032757">
    <property type="protein sequence ID" value="GAG18123.1"/>
    <property type="molecule type" value="Genomic_DNA"/>
</dbReference>
<sequence length="128" mass="14562">MSRKELSIKSGVPLGFINELEEMGFLLPGGSNAKRYDSDDLALVKSFSRLIKVGKGSLEDLRFYQYFFGVLSDEMNFVNSKIIRPGGLKMISLKEIEGHLNTIRGCFGKRIHRYEEKYIAKKYSKKGS</sequence>
<evidence type="ECO:0000313" key="1">
    <source>
        <dbReference type="EMBL" id="GAG18123.1"/>
    </source>
</evidence>
<organism evidence="1">
    <name type="scientific">marine sediment metagenome</name>
    <dbReference type="NCBI Taxonomy" id="412755"/>
    <lineage>
        <taxon>unclassified sequences</taxon>
        <taxon>metagenomes</taxon>
        <taxon>ecological metagenomes</taxon>
    </lineage>
</organism>
<comment type="caution">
    <text evidence="1">The sequence shown here is derived from an EMBL/GenBank/DDBJ whole genome shotgun (WGS) entry which is preliminary data.</text>
</comment>
<gene>
    <name evidence="1" type="ORF">S01H1_50812</name>
</gene>